<accession>A0ABN2Y297</accession>
<evidence type="ECO:0000313" key="2">
    <source>
        <dbReference type="Proteomes" id="UP001501020"/>
    </source>
</evidence>
<proteinExistence type="predicted"/>
<protein>
    <submittedName>
        <fullName evidence="1">Uncharacterized protein</fullName>
    </submittedName>
</protein>
<keyword evidence="2" id="KW-1185">Reference proteome</keyword>
<gene>
    <name evidence="1" type="ORF">GCM10009727_03240</name>
</gene>
<organism evidence="1 2">
    <name type="scientific">Actinomadura napierensis</name>
    <dbReference type="NCBI Taxonomy" id="267854"/>
    <lineage>
        <taxon>Bacteria</taxon>
        <taxon>Bacillati</taxon>
        <taxon>Actinomycetota</taxon>
        <taxon>Actinomycetes</taxon>
        <taxon>Streptosporangiales</taxon>
        <taxon>Thermomonosporaceae</taxon>
        <taxon>Actinomadura</taxon>
    </lineage>
</organism>
<evidence type="ECO:0000313" key="1">
    <source>
        <dbReference type="EMBL" id="GAA2119424.1"/>
    </source>
</evidence>
<sequence length="637" mass="67611">MDGDPWTARGHFAAAYDRAERGGDPHMLARAALGLGGLWAQEQRTVADAAATRTRQRAALRRLDPRSVLALRLRIRLTAEVAYRTGEPGPALAQVAEARAAGDAVAKVEALTLAHYCAMGPGHGPLRLELAQELIGEASRTGRPGDLLVGLLLHTVDLFLDAHPHAARSLAELREHLAGHEHRAVRAVVEVIEVMLGIRAGRFAAAGAAAGTWAEHGATAAGVNARAWYGGQLGTIRWFQGRIAELRPMLADLVDSPTLSETDYSTYASLALAAASADDRPLAASMLARLRGRGLAALPQAATWLLTMYCVTETAWLLGDTVAAAEAADLLAPYARLPVIAAHGITCLGSVHHSLGMAALTTDDTDAAVRHLRAAVQDNMTLGHWPATALSRARLAQALALPGRSQDLAAAEAELVVAAKETAELHMPPPPGIERGTVRLRDAAAGAPGRATAVVCRRRGKHWDVELSGRTVAVDHCVGLEYLAVLMANPGQEMPAAELAAGHGGQAPADSATVGQPLLDDAAKRQYRQRLADLQDHADRSDLAGDPDRAAELRRERDWLIAELASATGLGGRARRFADNDERARIAVGKAIRRALDRVADADPVLGAELRARVRTGLRCCYLGPRAEHLQRATPRP</sequence>
<name>A0ABN2Y297_9ACTN</name>
<reference evidence="1 2" key="1">
    <citation type="journal article" date="2019" name="Int. J. Syst. Evol. Microbiol.">
        <title>The Global Catalogue of Microorganisms (GCM) 10K type strain sequencing project: providing services to taxonomists for standard genome sequencing and annotation.</title>
        <authorList>
            <consortium name="The Broad Institute Genomics Platform"/>
            <consortium name="The Broad Institute Genome Sequencing Center for Infectious Disease"/>
            <person name="Wu L."/>
            <person name="Ma J."/>
        </authorList>
    </citation>
    <scope>NUCLEOTIDE SEQUENCE [LARGE SCALE GENOMIC DNA]</scope>
    <source>
        <strain evidence="1 2">JCM 13850</strain>
    </source>
</reference>
<dbReference type="Proteomes" id="UP001501020">
    <property type="component" value="Unassembled WGS sequence"/>
</dbReference>
<dbReference type="EMBL" id="BAAAMR010000002">
    <property type="protein sequence ID" value="GAA2119424.1"/>
    <property type="molecule type" value="Genomic_DNA"/>
</dbReference>
<comment type="caution">
    <text evidence="1">The sequence shown here is derived from an EMBL/GenBank/DDBJ whole genome shotgun (WGS) entry which is preliminary data.</text>
</comment>